<dbReference type="EMBL" id="AP027271">
    <property type="protein sequence ID" value="BDX03447.1"/>
    <property type="molecule type" value="Genomic_DNA"/>
</dbReference>
<evidence type="ECO:0000256" key="9">
    <source>
        <dbReference type="ARBA" id="ARBA00022958"/>
    </source>
</evidence>
<evidence type="ECO:0000256" key="15">
    <source>
        <dbReference type="ARBA" id="ARBA00048238"/>
    </source>
</evidence>
<dbReference type="SUPFAM" id="SSF64153">
    <property type="entry name" value="YjeF N-terminal domain-like"/>
    <property type="match status" value="1"/>
</dbReference>
<dbReference type="Proteomes" id="UP001307608">
    <property type="component" value="Chromosome"/>
</dbReference>
<keyword evidence="7 17" id="KW-0067">ATP-binding</keyword>
<dbReference type="NCBIfam" id="TIGR00196">
    <property type="entry name" value="yjeF_cterm"/>
    <property type="match status" value="1"/>
</dbReference>
<feature type="binding site" evidence="18">
    <location>
        <position position="154"/>
    </location>
    <ligand>
        <name>(6S)-NADPHX</name>
        <dbReference type="ChEBI" id="CHEBI:64076"/>
    </ligand>
</feature>
<feature type="binding site" evidence="18">
    <location>
        <position position="136"/>
    </location>
    <ligand>
        <name>(6S)-NADPHX</name>
        <dbReference type="ChEBI" id="CHEBI:64076"/>
    </ligand>
</feature>
<proteinExistence type="inferred from homology"/>
<evidence type="ECO:0000256" key="16">
    <source>
        <dbReference type="ARBA" id="ARBA00049209"/>
    </source>
</evidence>
<evidence type="ECO:0000256" key="1">
    <source>
        <dbReference type="ARBA" id="ARBA00000013"/>
    </source>
</evidence>
<keyword evidence="9 18" id="KW-0630">Potassium</keyword>
<feature type="binding site" evidence="17">
    <location>
        <position position="321"/>
    </location>
    <ligand>
        <name>(6S)-NADPHX</name>
        <dbReference type="ChEBI" id="CHEBI:64076"/>
    </ligand>
</feature>
<keyword evidence="23" id="KW-1185">Reference proteome</keyword>
<evidence type="ECO:0000256" key="8">
    <source>
        <dbReference type="ARBA" id="ARBA00022857"/>
    </source>
</evidence>
<comment type="subunit">
    <text evidence="17">Homotetramer.</text>
</comment>
<dbReference type="Gene3D" id="3.40.1190.20">
    <property type="match status" value="1"/>
</dbReference>
<keyword evidence="13" id="KW-0511">Multifunctional enzyme</keyword>
<evidence type="ECO:0000256" key="12">
    <source>
        <dbReference type="ARBA" id="ARBA00023239"/>
    </source>
</evidence>
<dbReference type="HAMAP" id="MF_01966">
    <property type="entry name" value="NADHX_epimerase"/>
    <property type="match status" value="1"/>
</dbReference>
<evidence type="ECO:0000256" key="17">
    <source>
        <dbReference type="HAMAP-Rule" id="MF_01965"/>
    </source>
</evidence>
<dbReference type="PROSITE" id="PS51383">
    <property type="entry name" value="YJEF_C_3"/>
    <property type="match status" value="1"/>
</dbReference>
<dbReference type="Pfam" id="PF01256">
    <property type="entry name" value="Carb_kinase"/>
    <property type="match status" value="1"/>
</dbReference>
<comment type="function">
    <text evidence="14 19">Bifunctional enzyme that catalyzes the epimerization of the S- and R-forms of NAD(P)HX and the dehydration of the S-form of NAD(P)HX at the expense of ADP, which is converted to AMP. This allows the repair of both epimers of NAD(P)HX, a damaged form of NAD(P)H that is a result of enzymatic or heat-dependent hydration.</text>
</comment>
<evidence type="ECO:0000256" key="5">
    <source>
        <dbReference type="ARBA" id="ARBA00022723"/>
    </source>
</evidence>
<dbReference type="InterPro" id="IPR004443">
    <property type="entry name" value="YjeF_N_dom"/>
</dbReference>
<evidence type="ECO:0000259" key="21">
    <source>
        <dbReference type="PROSITE" id="PS51385"/>
    </source>
</evidence>
<dbReference type="InterPro" id="IPR000631">
    <property type="entry name" value="CARKD"/>
</dbReference>
<evidence type="ECO:0000256" key="11">
    <source>
        <dbReference type="ARBA" id="ARBA00023235"/>
    </source>
</evidence>
<evidence type="ECO:0000259" key="20">
    <source>
        <dbReference type="PROSITE" id="PS51383"/>
    </source>
</evidence>
<comment type="cofactor">
    <cofactor evidence="17">
        <name>Mg(2+)</name>
        <dbReference type="ChEBI" id="CHEBI:18420"/>
    </cofactor>
</comment>
<comment type="catalytic activity">
    <reaction evidence="15 17 19">
        <text>(6S)-NADHX + ADP = AMP + phosphate + NADH + H(+)</text>
        <dbReference type="Rhea" id="RHEA:32223"/>
        <dbReference type="ChEBI" id="CHEBI:15378"/>
        <dbReference type="ChEBI" id="CHEBI:43474"/>
        <dbReference type="ChEBI" id="CHEBI:57945"/>
        <dbReference type="ChEBI" id="CHEBI:64074"/>
        <dbReference type="ChEBI" id="CHEBI:456215"/>
        <dbReference type="ChEBI" id="CHEBI:456216"/>
        <dbReference type="EC" id="4.2.1.136"/>
    </reaction>
</comment>
<evidence type="ECO:0000256" key="2">
    <source>
        <dbReference type="ARBA" id="ARBA00000909"/>
    </source>
</evidence>
<feature type="binding site" evidence="17">
    <location>
        <position position="255"/>
    </location>
    <ligand>
        <name>(6S)-NADPHX</name>
        <dbReference type="ChEBI" id="CHEBI:64076"/>
    </ligand>
</feature>
<reference evidence="22 23" key="1">
    <citation type="submission" date="2023-01" db="EMBL/GenBank/DDBJ databases">
        <title>Complete genome sequence of Marinomonas pontica strain 200518_36.</title>
        <authorList>
            <person name="Ueki S."/>
            <person name="Gajardo G."/>
            <person name="Maruyama F."/>
        </authorList>
    </citation>
    <scope>NUCLEOTIDE SEQUENCE [LARGE SCALE GENOMIC DNA]</scope>
    <source>
        <strain evidence="22 23">200518_36</strain>
    </source>
</reference>
<evidence type="ECO:0000313" key="22">
    <source>
        <dbReference type="EMBL" id="BDX03447.1"/>
    </source>
</evidence>
<comment type="similarity">
    <text evidence="17">Belongs to the NnrD/CARKD family.</text>
</comment>
<dbReference type="InterPro" id="IPR030677">
    <property type="entry name" value="Nnr"/>
</dbReference>
<evidence type="ECO:0000256" key="14">
    <source>
        <dbReference type="ARBA" id="ARBA00025153"/>
    </source>
</evidence>
<evidence type="ECO:0000256" key="3">
    <source>
        <dbReference type="ARBA" id="ARBA00006001"/>
    </source>
</evidence>
<comment type="catalytic activity">
    <reaction evidence="16 17 19">
        <text>(6S)-NADPHX + ADP = AMP + phosphate + NADPH + H(+)</text>
        <dbReference type="Rhea" id="RHEA:32235"/>
        <dbReference type="ChEBI" id="CHEBI:15378"/>
        <dbReference type="ChEBI" id="CHEBI:43474"/>
        <dbReference type="ChEBI" id="CHEBI:57783"/>
        <dbReference type="ChEBI" id="CHEBI:64076"/>
        <dbReference type="ChEBI" id="CHEBI:456215"/>
        <dbReference type="ChEBI" id="CHEBI:456216"/>
        <dbReference type="EC" id="4.2.1.136"/>
    </reaction>
</comment>
<feature type="binding site" evidence="18">
    <location>
        <position position="61"/>
    </location>
    <ligand>
        <name>K(+)</name>
        <dbReference type="ChEBI" id="CHEBI:29103"/>
    </ligand>
</feature>
<feature type="domain" description="YjeF C-terminal" evidence="20">
    <location>
        <begin position="221"/>
        <end position="503"/>
    </location>
</feature>
<feature type="binding site" evidence="18">
    <location>
        <position position="121"/>
    </location>
    <ligand>
        <name>K(+)</name>
        <dbReference type="ChEBI" id="CHEBI:29103"/>
    </ligand>
</feature>
<comment type="cofactor">
    <cofactor evidence="18 19">
        <name>K(+)</name>
        <dbReference type="ChEBI" id="CHEBI:29103"/>
    </cofactor>
    <text evidence="18 19">Binds 1 potassium ion per subunit.</text>
</comment>
<accession>A0ABM8FED8</accession>
<dbReference type="InterPro" id="IPR029056">
    <property type="entry name" value="Ribokinase-like"/>
</dbReference>
<keyword evidence="10 17" id="KW-0520">NAD</keyword>
<protein>
    <recommendedName>
        <fullName evidence="19">Bifunctional NAD(P)H-hydrate repair enzyme</fullName>
    </recommendedName>
    <alternativeName>
        <fullName evidence="19">Nicotinamide nucleotide repair protein</fullName>
    </alternativeName>
    <domain>
        <recommendedName>
            <fullName evidence="19">ADP-dependent (S)-NAD(P)H-hydrate dehydratase</fullName>
            <ecNumber evidence="19">4.2.1.136</ecNumber>
        </recommendedName>
        <alternativeName>
            <fullName evidence="19">ADP-dependent NAD(P)HX dehydratase</fullName>
        </alternativeName>
    </domain>
    <domain>
        <recommendedName>
            <fullName evidence="19">NAD(P)H-hydrate epimerase</fullName>
            <ecNumber evidence="19">5.1.99.6</ecNumber>
        </recommendedName>
    </domain>
</protein>
<name>A0ABM8FED8_9GAMM</name>
<dbReference type="PROSITE" id="PS01050">
    <property type="entry name" value="YJEF_C_2"/>
    <property type="match status" value="1"/>
</dbReference>
<feature type="binding site" evidence="18">
    <location>
        <begin position="125"/>
        <end position="131"/>
    </location>
    <ligand>
        <name>(6S)-NADPHX</name>
        <dbReference type="ChEBI" id="CHEBI:64076"/>
    </ligand>
</feature>
<dbReference type="EC" id="4.2.1.136" evidence="19"/>
<evidence type="ECO:0000256" key="10">
    <source>
        <dbReference type="ARBA" id="ARBA00023027"/>
    </source>
</evidence>
<keyword evidence="11 18" id="KW-0413">Isomerase</keyword>
<keyword evidence="12 17" id="KW-0456">Lyase</keyword>
<dbReference type="Gene3D" id="3.40.50.10260">
    <property type="entry name" value="YjeF N-terminal domain"/>
    <property type="match status" value="1"/>
</dbReference>
<evidence type="ECO:0000256" key="6">
    <source>
        <dbReference type="ARBA" id="ARBA00022741"/>
    </source>
</evidence>
<feature type="domain" description="YjeF N-terminal" evidence="21">
    <location>
        <begin position="14"/>
        <end position="211"/>
    </location>
</feature>
<feature type="binding site" evidence="18">
    <location>
        <position position="157"/>
    </location>
    <ligand>
        <name>K(+)</name>
        <dbReference type="ChEBI" id="CHEBI:29103"/>
    </ligand>
</feature>
<keyword evidence="8 17" id="KW-0521">NADP</keyword>
<comment type="catalytic activity">
    <reaction evidence="2 18 19">
        <text>(6R)-NADPHX = (6S)-NADPHX</text>
        <dbReference type="Rhea" id="RHEA:32227"/>
        <dbReference type="ChEBI" id="CHEBI:64076"/>
        <dbReference type="ChEBI" id="CHEBI:64077"/>
        <dbReference type="EC" id="5.1.99.6"/>
    </reaction>
</comment>
<evidence type="ECO:0000256" key="13">
    <source>
        <dbReference type="ARBA" id="ARBA00023268"/>
    </source>
</evidence>
<feature type="binding site" evidence="18">
    <location>
        <begin position="60"/>
        <end position="64"/>
    </location>
    <ligand>
        <name>(6S)-NADPHX</name>
        <dbReference type="ChEBI" id="CHEBI:64076"/>
    </ligand>
</feature>
<feature type="binding site" evidence="17">
    <location>
        <begin position="419"/>
        <end position="423"/>
    </location>
    <ligand>
        <name>AMP</name>
        <dbReference type="ChEBI" id="CHEBI:456215"/>
    </ligand>
</feature>
<dbReference type="RefSeq" id="WP_338267982.1">
    <property type="nucleotide sequence ID" value="NZ_AP027271.1"/>
</dbReference>
<comment type="similarity">
    <text evidence="4 19">In the C-terminal section; belongs to the NnrD/CARKD family.</text>
</comment>
<evidence type="ECO:0000256" key="7">
    <source>
        <dbReference type="ARBA" id="ARBA00022840"/>
    </source>
</evidence>
<comment type="function">
    <text evidence="18">Catalyzes the epimerization of the S- and R-forms of NAD(P)HX, a damaged form of NAD(P)H that is a result of enzymatic or heat-dependent hydration. This is a prerequisite for the S-specific NAD(P)H-hydrate dehydratase to allow the repair of both epimers of NAD(P)HX.</text>
</comment>
<gene>
    <name evidence="17" type="primary">nnrD</name>
    <name evidence="18" type="synonym">nnrE</name>
    <name evidence="22" type="ORF">MACH16_21950</name>
</gene>
<dbReference type="SUPFAM" id="SSF53613">
    <property type="entry name" value="Ribokinase-like"/>
    <property type="match status" value="1"/>
</dbReference>
<dbReference type="InterPro" id="IPR036652">
    <property type="entry name" value="YjeF_N_dom_sf"/>
</dbReference>
<dbReference type="PANTHER" id="PTHR12592:SF0">
    <property type="entry name" value="ATP-DEPENDENT (S)-NAD(P)H-HYDRATE DEHYDRATASE"/>
    <property type="match status" value="1"/>
</dbReference>
<evidence type="ECO:0000256" key="4">
    <source>
        <dbReference type="ARBA" id="ARBA00009524"/>
    </source>
</evidence>
<comment type="similarity">
    <text evidence="3 19">In the N-terminal section; belongs to the NnrE/AIBP family.</text>
</comment>
<dbReference type="PIRSF" id="PIRSF017184">
    <property type="entry name" value="Nnr"/>
    <property type="match status" value="1"/>
</dbReference>
<dbReference type="PANTHER" id="PTHR12592">
    <property type="entry name" value="ATP-DEPENDENT (S)-NAD(P)H-HYDRATE DEHYDRATASE FAMILY MEMBER"/>
    <property type="match status" value="1"/>
</dbReference>
<sequence>MRQDSQMLLTPTEMALADSAAVKKGVPAVSLMAAAGFAVVEAIRRRWSKRTVLVLCGPGNNGGDGFVIARLLHTAGWPVCLAFHGDETSLSKEAMHHFKAWQGRVETFSDALFDGVELVVDAMFGAGLSRPLDARYRDMVNAMIARKLPICAVDVPSGVDGSTGKALGEVAPAALTVTFFRKKPGHLLFPGRALCGELVVADIGIPEQVLVDINVQTWENSPELWCQDYPWPRLEGHKFHRGHAVVYGGESTTGASRLTARSALRIGAGLVTVTAPSRVWPIYAASLISVMATSLDEGREQEAFAELLIDARHNAICIGPGAGLQGEEKVRTRHAVLSALATKRAVVLDADALSAFSDDPHTLFDAINGPCVMTPHEGEFVRVFPEINNSPEINNVHATDKVTRARLAAKLSGAVVLLKGADTVIASPDGQAIINSNAPAHLATGGSGDVLAGFIVGLLAQGMAPFDAAAAAVWLHGEVANVFGIGLIAEDLPECLPGVLSDFKQHYCSTEN</sequence>
<evidence type="ECO:0000256" key="19">
    <source>
        <dbReference type="PIRNR" id="PIRNR017184"/>
    </source>
</evidence>
<dbReference type="InterPro" id="IPR017953">
    <property type="entry name" value="Carbohydrate_kinase_pred_CS"/>
</dbReference>
<comment type="similarity">
    <text evidence="18">Belongs to the NnrE/AIBP family.</text>
</comment>
<comment type="function">
    <text evidence="17">Catalyzes the dehydration of the S-form of NAD(P)HX at the expense of ADP, which is converted to AMP. Together with NAD(P)HX epimerase, which catalyzes the epimerization of the S- and R-forms, the enzyme allows the repair of both epimers of NAD(P)HX, a damaged form of NAD(P)H that is a result of enzymatic or heat-dependent hydration.</text>
</comment>
<dbReference type="PROSITE" id="PS51385">
    <property type="entry name" value="YJEF_N"/>
    <property type="match status" value="1"/>
</dbReference>
<feature type="binding site" evidence="17">
    <location>
        <position position="449"/>
    </location>
    <ligand>
        <name>(6S)-NADPHX</name>
        <dbReference type="ChEBI" id="CHEBI:64076"/>
    </ligand>
</feature>
<keyword evidence="6 17" id="KW-0547">Nucleotide-binding</keyword>
<evidence type="ECO:0000256" key="18">
    <source>
        <dbReference type="HAMAP-Rule" id="MF_01966"/>
    </source>
</evidence>
<feature type="binding site" evidence="17">
    <location>
        <position position="448"/>
    </location>
    <ligand>
        <name>AMP</name>
        <dbReference type="ChEBI" id="CHEBI:456215"/>
    </ligand>
</feature>
<dbReference type="EC" id="5.1.99.6" evidence="19"/>
<evidence type="ECO:0000313" key="23">
    <source>
        <dbReference type="Proteomes" id="UP001307608"/>
    </source>
</evidence>
<dbReference type="HAMAP" id="MF_01965">
    <property type="entry name" value="NADHX_dehydratase"/>
    <property type="match status" value="1"/>
</dbReference>
<organism evidence="22 23">
    <name type="scientific">Marinomonas pontica</name>
    <dbReference type="NCBI Taxonomy" id="264739"/>
    <lineage>
        <taxon>Bacteria</taxon>
        <taxon>Pseudomonadati</taxon>
        <taxon>Pseudomonadota</taxon>
        <taxon>Gammaproteobacteria</taxon>
        <taxon>Oceanospirillales</taxon>
        <taxon>Oceanospirillaceae</taxon>
        <taxon>Marinomonas</taxon>
    </lineage>
</organism>
<dbReference type="NCBIfam" id="TIGR00197">
    <property type="entry name" value="yjeF_nterm"/>
    <property type="match status" value="1"/>
</dbReference>
<feature type="binding site" evidence="17">
    <location>
        <position position="376"/>
    </location>
    <ligand>
        <name>(6S)-NADPHX</name>
        <dbReference type="ChEBI" id="CHEBI:64076"/>
    </ligand>
</feature>
<comment type="catalytic activity">
    <reaction evidence="1 18 19">
        <text>(6R)-NADHX = (6S)-NADHX</text>
        <dbReference type="Rhea" id="RHEA:32215"/>
        <dbReference type="ChEBI" id="CHEBI:64074"/>
        <dbReference type="ChEBI" id="CHEBI:64075"/>
        <dbReference type="EC" id="5.1.99.6"/>
    </reaction>
</comment>
<dbReference type="Pfam" id="PF03853">
    <property type="entry name" value="YjeF_N"/>
    <property type="match status" value="1"/>
</dbReference>
<dbReference type="CDD" id="cd01171">
    <property type="entry name" value="YXKO-related"/>
    <property type="match status" value="1"/>
</dbReference>
<keyword evidence="5 18" id="KW-0479">Metal-binding</keyword>